<dbReference type="KEGG" id="nlo:107218858"/>
<gene>
    <name evidence="7" type="primary">LOC107218858</name>
</gene>
<name>A0A6J0BDZ3_NEOLC</name>
<dbReference type="InParanoid" id="A0A6J0BDZ3"/>
<evidence type="ECO:0000259" key="5">
    <source>
        <dbReference type="PROSITE" id="PS51228"/>
    </source>
</evidence>
<dbReference type="AlphaFoldDB" id="A0A6J0BDZ3"/>
<dbReference type="Gene3D" id="1.20.80.10">
    <property type="match status" value="1"/>
</dbReference>
<dbReference type="FunCoup" id="A0A6J0BDZ3">
    <property type="interactions" value="595"/>
</dbReference>
<feature type="compositionally biased region" description="Low complexity" evidence="3">
    <location>
        <begin position="128"/>
        <end position="141"/>
    </location>
</feature>
<evidence type="ECO:0000256" key="1">
    <source>
        <dbReference type="ARBA" id="ARBA00023121"/>
    </source>
</evidence>
<proteinExistence type="predicted"/>
<evidence type="ECO:0000313" key="6">
    <source>
        <dbReference type="Proteomes" id="UP000829291"/>
    </source>
</evidence>
<dbReference type="OrthoDB" id="71307at2759"/>
<dbReference type="Proteomes" id="UP000829291">
    <property type="component" value="Chromosome 4"/>
</dbReference>
<feature type="compositionally biased region" description="Low complexity" evidence="3">
    <location>
        <begin position="157"/>
        <end position="171"/>
    </location>
</feature>
<dbReference type="PANTHER" id="PTHR23310:SF77">
    <property type="entry name" value="LD25952P"/>
    <property type="match status" value="1"/>
</dbReference>
<feature type="compositionally biased region" description="Low complexity" evidence="3">
    <location>
        <begin position="214"/>
        <end position="230"/>
    </location>
</feature>
<dbReference type="InterPro" id="IPR022408">
    <property type="entry name" value="Acyl-CoA-binding_prot_CS"/>
</dbReference>
<feature type="compositionally biased region" description="Basic and acidic residues" evidence="3">
    <location>
        <begin position="257"/>
        <end position="277"/>
    </location>
</feature>
<dbReference type="SUPFAM" id="SSF47027">
    <property type="entry name" value="Acyl-CoA binding protein"/>
    <property type="match status" value="1"/>
</dbReference>
<dbReference type="PANTHER" id="PTHR23310">
    <property type="entry name" value="ACYL-COA-BINDING PROTEIN, ACBP"/>
    <property type="match status" value="1"/>
</dbReference>
<dbReference type="PRINTS" id="PR00689">
    <property type="entry name" value="ACOABINDINGP"/>
</dbReference>
<feature type="coiled-coil region" evidence="2">
    <location>
        <begin position="281"/>
        <end position="308"/>
    </location>
</feature>
<dbReference type="FunFam" id="1.20.80.10:FF:000010">
    <property type="entry name" value="Acyl-CoA-binding domain-containing protein 5"/>
    <property type="match status" value="1"/>
</dbReference>
<keyword evidence="4" id="KW-0472">Membrane</keyword>
<evidence type="ECO:0000256" key="3">
    <source>
        <dbReference type="SAM" id="MobiDB-lite"/>
    </source>
</evidence>
<dbReference type="PROSITE" id="PS00880">
    <property type="entry name" value="ACB_1"/>
    <property type="match status" value="1"/>
</dbReference>
<feature type="region of interest" description="Disordered" evidence="3">
    <location>
        <begin position="126"/>
        <end position="277"/>
    </location>
</feature>
<organism evidence="7">
    <name type="scientific">Neodiprion lecontei</name>
    <name type="common">Redheaded pine sawfly</name>
    <dbReference type="NCBI Taxonomy" id="441921"/>
    <lineage>
        <taxon>Eukaryota</taxon>
        <taxon>Metazoa</taxon>
        <taxon>Ecdysozoa</taxon>
        <taxon>Arthropoda</taxon>
        <taxon>Hexapoda</taxon>
        <taxon>Insecta</taxon>
        <taxon>Pterygota</taxon>
        <taxon>Neoptera</taxon>
        <taxon>Endopterygota</taxon>
        <taxon>Hymenoptera</taxon>
        <taxon>Tenthredinoidea</taxon>
        <taxon>Diprionidae</taxon>
        <taxon>Diprioninae</taxon>
        <taxon>Neodiprion</taxon>
    </lineage>
</organism>
<keyword evidence="1" id="KW-0446">Lipid-binding</keyword>
<dbReference type="InterPro" id="IPR000582">
    <property type="entry name" value="Acyl-CoA-binding_protein"/>
</dbReference>
<dbReference type="InterPro" id="IPR014352">
    <property type="entry name" value="FERM/acyl-CoA-bd_prot_sf"/>
</dbReference>
<dbReference type="GO" id="GO:0005737">
    <property type="term" value="C:cytoplasm"/>
    <property type="evidence" value="ECO:0007669"/>
    <property type="project" value="TreeGrafter"/>
</dbReference>
<accession>A0A6J0BDZ3</accession>
<dbReference type="PROSITE" id="PS51228">
    <property type="entry name" value="ACB_2"/>
    <property type="match status" value="1"/>
</dbReference>
<feature type="transmembrane region" description="Helical" evidence="4">
    <location>
        <begin position="338"/>
        <end position="356"/>
    </location>
</feature>
<evidence type="ECO:0000256" key="2">
    <source>
        <dbReference type="SAM" id="Coils"/>
    </source>
</evidence>
<dbReference type="GO" id="GO:0019915">
    <property type="term" value="P:lipid storage"/>
    <property type="evidence" value="ECO:0007669"/>
    <property type="project" value="UniProtKB-ARBA"/>
</dbReference>
<dbReference type="GO" id="GO:0006631">
    <property type="term" value="P:fatty acid metabolic process"/>
    <property type="evidence" value="ECO:0007669"/>
    <property type="project" value="TreeGrafter"/>
</dbReference>
<dbReference type="InterPro" id="IPR035984">
    <property type="entry name" value="Acyl-CoA-binding_sf"/>
</dbReference>
<keyword evidence="4" id="KW-1133">Transmembrane helix</keyword>
<keyword evidence="4" id="KW-0812">Transmembrane</keyword>
<evidence type="ECO:0000313" key="7">
    <source>
        <dbReference type="RefSeq" id="XP_015512367.1"/>
    </source>
</evidence>
<protein>
    <submittedName>
        <fullName evidence="7">Acyl-CoA-binding domain-containing protein 5</fullName>
    </submittedName>
</protein>
<dbReference type="GeneID" id="107218858"/>
<dbReference type="GO" id="GO:0000062">
    <property type="term" value="F:fatty-acyl-CoA binding"/>
    <property type="evidence" value="ECO:0007669"/>
    <property type="project" value="InterPro"/>
</dbReference>
<feature type="domain" description="ACB" evidence="5">
    <location>
        <begin position="3"/>
        <end position="92"/>
    </location>
</feature>
<keyword evidence="6" id="KW-1185">Reference proteome</keyword>
<feature type="compositionally biased region" description="Polar residues" evidence="3">
    <location>
        <begin position="231"/>
        <end position="256"/>
    </location>
</feature>
<reference evidence="7" key="1">
    <citation type="submission" date="2025-08" db="UniProtKB">
        <authorList>
            <consortium name="RefSeq"/>
        </authorList>
    </citation>
    <scope>IDENTIFICATION</scope>
    <source>
        <tissue evidence="7">Thorax and Abdomen</tissue>
    </source>
</reference>
<evidence type="ECO:0000256" key="4">
    <source>
        <dbReference type="SAM" id="Phobius"/>
    </source>
</evidence>
<sequence length="364" mass="41039">MTTEEKFHAAVNVIRNLPKNGAYQPSNELMLRFYSYYKQATEGPCQQPKPGFWEVVRKAKWDAWMRLGNMGRVEAMNNYVDELKKIVETMSYTDNVANFLGSLDSFYDSVPAEDLEMLVGPVLERMRSQPGSPLSGSPIGSRETSPHRARGTSRHITSSLETSPASSHSASPLPPDTDGEEEVFIDTVESAPERTANKDNTSAKYSSNHHQKQSSTTAISNSKNSNKITNGQPTVVRENSTEQLNRDSSPPSGHAQSNEEVKPERGRSRERKDDKKNAEFFAQITATVQNLQRDLDRITARVRSLEGHALNTLSPQLSRAVERRYPKWWPLPECSPRLFALMILWPFLVHAAITIVQRNRQRNV</sequence>
<keyword evidence="2" id="KW-0175">Coiled coil</keyword>
<dbReference type="Pfam" id="PF00887">
    <property type="entry name" value="ACBP"/>
    <property type="match status" value="1"/>
</dbReference>
<dbReference type="RefSeq" id="XP_015512367.1">
    <property type="nucleotide sequence ID" value="XM_015656881.2"/>
</dbReference>